<comment type="caution">
    <text evidence="8">The sequence shown here is derived from an EMBL/GenBank/DDBJ whole genome shotgun (WGS) entry which is preliminary data.</text>
</comment>
<gene>
    <name evidence="8" type="ORF">B0T16DRAFT_390704</name>
</gene>
<dbReference type="PANTHER" id="PTHR12618:SF20">
    <property type="entry name" value="PHD AND RING FINGER DOMAIN-CONTAINING PROTEIN 1"/>
    <property type="match status" value="1"/>
</dbReference>
<evidence type="ECO:0000313" key="8">
    <source>
        <dbReference type="EMBL" id="KAK0646233.1"/>
    </source>
</evidence>
<dbReference type="PROSITE" id="PS01359">
    <property type="entry name" value="ZF_PHD_1"/>
    <property type="match status" value="1"/>
</dbReference>
<evidence type="ECO:0000256" key="1">
    <source>
        <dbReference type="ARBA" id="ARBA00022723"/>
    </source>
</evidence>
<evidence type="ECO:0000256" key="5">
    <source>
        <dbReference type="SAM" id="MobiDB-lite"/>
    </source>
</evidence>
<organism evidence="8 9">
    <name type="scientific">Cercophora newfieldiana</name>
    <dbReference type="NCBI Taxonomy" id="92897"/>
    <lineage>
        <taxon>Eukaryota</taxon>
        <taxon>Fungi</taxon>
        <taxon>Dikarya</taxon>
        <taxon>Ascomycota</taxon>
        <taxon>Pezizomycotina</taxon>
        <taxon>Sordariomycetes</taxon>
        <taxon>Sordariomycetidae</taxon>
        <taxon>Sordariales</taxon>
        <taxon>Lasiosphaeriaceae</taxon>
        <taxon>Cercophora</taxon>
    </lineage>
</organism>
<dbReference type="PROSITE" id="PS50089">
    <property type="entry name" value="ZF_RING_2"/>
    <property type="match status" value="1"/>
</dbReference>
<dbReference type="Pfam" id="PF00628">
    <property type="entry name" value="PHD"/>
    <property type="match status" value="1"/>
</dbReference>
<reference evidence="8" key="1">
    <citation type="submission" date="2023-06" db="EMBL/GenBank/DDBJ databases">
        <title>Genome-scale phylogeny and comparative genomics of the fungal order Sordariales.</title>
        <authorList>
            <consortium name="Lawrence Berkeley National Laboratory"/>
            <person name="Hensen N."/>
            <person name="Bonometti L."/>
            <person name="Westerberg I."/>
            <person name="Brannstrom I.O."/>
            <person name="Guillou S."/>
            <person name="Cros-Aarteil S."/>
            <person name="Calhoun S."/>
            <person name="Haridas S."/>
            <person name="Kuo A."/>
            <person name="Mondo S."/>
            <person name="Pangilinan J."/>
            <person name="Riley R."/>
            <person name="Labutti K."/>
            <person name="Andreopoulos B."/>
            <person name="Lipzen A."/>
            <person name="Chen C."/>
            <person name="Yanf M."/>
            <person name="Daum C."/>
            <person name="Ng V."/>
            <person name="Clum A."/>
            <person name="Steindorff A."/>
            <person name="Ohm R."/>
            <person name="Martin F."/>
            <person name="Silar P."/>
            <person name="Natvig D."/>
            <person name="Lalanne C."/>
            <person name="Gautier V."/>
            <person name="Ament-Velasquez S.L."/>
            <person name="Kruys A."/>
            <person name="Hutchinson M.I."/>
            <person name="Powell A.J."/>
            <person name="Barry K."/>
            <person name="Miller A.N."/>
            <person name="Grigoriev I.V."/>
            <person name="Debuchy R."/>
            <person name="Gladieux P."/>
            <person name="Thoren M.H."/>
            <person name="Johannesson H."/>
        </authorList>
    </citation>
    <scope>NUCLEOTIDE SEQUENCE</scope>
    <source>
        <strain evidence="8">SMH2532-1</strain>
    </source>
</reference>
<dbReference type="SMART" id="SM00249">
    <property type="entry name" value="PHD"/>
    <property type="match status" value="1"/>
</dbReference>
<dbReference type="InterPro" id="IPR013083">
    <property type="entry name" value="Znf_RING/FYVE/PHD"/>
</dbReference>
<evidence type="ECO:0008006" key="10">
    <source>
        <dbReference type="Google" id="ProtNLM"/>
    </source>
</evidence>
<evidence type="ECO:0000259" key="7">
    <source>
        <dbReference type="PROSITE" id="PS50089"/>
    </source>
</evidence>
<feature type="compositionally biased region" description="Low complexity" evidence="5">
    <location>
        <begin position="429"/>
        <end position="439"/>
    </location>
</feature>
<dbReference type="PANTHER" id="PTHR12618">
    <property type="entry name" value="PHD AND RING FINGER DOMAIN-CONTAINING PROTEIN 1"/>
    <property type="match status" value="1"/>
</dbReference>
<dbReference type="SUPFAM" id="SSF57903">
    <property type="entry name" value="FYVE/PHD zinc finger"/>
    <property type="match status" value="1"/>
</dbReference>
<dbReference type="InterPro" id="IPR001841">
    <property type="entry name" value="Znf_RING"/>
</dbReference>
<accession>A0AA39Y5D4</accession>
<name>A0AA39Y5D4_9PEZI</name>
<feature type="domain" description="RING-type" evidence="7">
    <location>
        <begin position="91"/>
        <end position="114"/>
    </location>
</feature>
<proteinExistence type="predicted"/>
<dbReference type="Pfam" id="PF13639">
    <property type="entry name" value="zf-RING_2"/>
    <property type="match status" value="1"/>
</dbReference>
<feature type="compositionally biased region" description="Basic and acidic residues" evidence="5">
    <location>
        <begin position="552"/>
        <end position="567"/>
    </location>
</feature>
<sequence length="667" mass="73678">MADQCIVCLENLDVESPAAVAALAAVVAPQDHHHHPSSALSAENSSRSVAPLQAEAAVPVAPAPSLVGSNSSLASPAQHENHDNVAQIQICGHVLHDSCLREWTEKANSCPICRQTFNLVHVYDKVGGTLLSSRTVEDKKQVVEFDPQAWIDENPEEEEAQIPCPVCNRADREEILLLCDGCDTPYHTHCIGLDSVPFGPWFCMECVDALGLERPDPPSPLPENQDARERLYYFPRTQATMRRARQRARSDEWQGAWGRIAGRIWDALSIDLDYQDDDDQVVFEGLRRSQQIRERERLEHERWQQRLNIASRMGAREVFARNIPSVLARAAPASRPPPQEPREVQMAWGALERARDGENRKRKSRSATAEPSEPQHEPERKLKRPRTRRLPPHQNGESSATASNSAPSLPPNQPDTTNAPAPPTPAPAGPSTAAAEPAPSFLSSLLREVEMSTPSDEERVQALYGRVPGANDVSSPAVGSPSRASSITPPPIHAGRPSSPPTMTLSSRIEPIYPPANYSPTRSSSPNKHNSRSSSPSKRPAVESRSSPENSDSERRGRSHAHSELRQPRPRRTQPIVPPRSENVSPVRSPLPLEVKENISSIVRSALKPHWKSSKLTAEQYAAINRDISRRIYEQVQDPTSVGDDARQNWEMMATQEVARAVADLRA</sequence>
<dbReference type="GO" id="GO:0008270">
    <property type="term" value="F:zinc ion binding"/>
    <property type="evidence" value="ECO:0007669"/>
    <property type="project" value="UniProtKB-KW"/>
</dbReference>
<dbReference type="InterPro" id="IPR019787">
    <property type="entry name" value="Znf_PHD-finger"/>
</dbReference>
<dbReference type="InterPro" id="IPR047157">
    <property type="entry name" value="PHRF1/Atg35"/>
</dbReference>
<feature type="compositionally biased region" description="Low complexity" evidence="5">
    <location>
        <begin position="522"/>
        <end position="539"/>
    </location>
</feature>
<feature type="region of interest" description="Disordered" evidence="5">
    <location>
        <begin position="351"/>
        <end position="589"/>
    </location>
</feature>
<keyword evidence="3" id="KW-0862">Zinc</keyword>
<dbReference type="InterPro" id="IPR011011">
    <property type="entry name" value="Znf_FYVE_PHD"/>
</dbReference>
<evidence type="ECO:0000256" key="2">
    <source>
        <dbReference type="ARBA" id="ARBA00022771"/>
    </source>
</evidence>
<evidence type="ECO:0000256" key="4">
    <source>
        <dbReference type="PROSITE-ProRule" id="PRU00175"/>
    </source>
</evidence>
<dbReference type="SUPFAM" id="SSF57850">
    <property type="entry name" value="RING/U-box"/>
    <property type="match status" value="1"/>
</dbReference>
<dbReference type="EMBL" id="JAULSV010000004">
    <property type="protein sequence ID" value="KAK0646233.1"/>
    <property type="molecule type" value="Genomic_DNA"/>
</dbReference>
<keyword evidence="1" id="KW-0479">Metal-binding</keyword>
<dbReference type="InterPro" id="IPR001965">
    <property type="entry name" value="Znf_PHD"/>
</dbReference>
<keyword evidence="9" id="KW-1185">Reference proteome</keyword>
<dbReference type="InterPro" id="IPR019786">
    <property type="entry name" value="Zinc_finger_PHD-type_CS"/>
</dbReference>
<feature type="compositionally biased region" description="Polar residues" evidence="5">
    <location>
        <begin position="395"/>
        <end position="407"/>
    </location>
</feature>
<dbReference type="SMART" id="SM00184">
    <property type="entry name" value="RING"/>
    <property type="match status" value="2"/>
</dbReference>
<evidence type="ECO:0000256" key="3">
    <source>
        <dbReference type="ARBA" id="ARBA00022833"/>
    </source>
</evidence>
<feature type="compositionally biased region" description="Basic residues" evidence="5">
    <location>
        <begin position="381"/>
        <end position="391"/>
    </location>
</feature>
<feature type="domain" description="PHD-type" evidence="6">
    <location>
        <begin position="161"/>
        <end position="209"/>
    </location>
</feature>
<dbReference type="Gene3D" id="3.30.40.10">
    <property type="entry name" value="Zinc/RING finger domain, C3HC4 (zinc finger)"/>
    <property type="match status" value="2"/>
</dbReference>
<dbReference type="Proteomes" id="UP001174936">
    <property type="component" value="Unassembled WGS sequence"/>
</dbReference>
<keyword evidence="2 4" id="KW-0863">Zinc-finger</keyword>
<dbReference type="AlphaFoldDB" id="A0AA39Y5D4"/>
<evidence type="ECO:0000259" key="6">
    <source>
        <dbReference type="PROSITE" id="PS50016"/>
    </source>
</evidence>
<evidence type="ECO:0000313" key="9">
    <source>
        <dbReference type="Proteomes" id="UP001174936"/>
    </source>
</evidence>
<dbReference type="PROSITE" id="PS50016">
    <property type="entry name" value="ZF_PHD_2"/>
    <property type="match status" value="1"/>
</dbReference>
<protein>
    <recommendedName>
        <fullName evidence="10">PHD and RING finger domain-containing protein</fullName>
    </recommendedName>
</protein>